<feature type="domain" description="Signal transduction histidine kinase subgroup 3 dimerisation and phosphoacceptor" evidence="11">
    <location>
        <begin position="215"/>
        <end position="279"/>
    </location>
</feature>
<dbReference type="GO" id="GO:0005524">
    <property type="term" value="F:ATP binding"/>
    <property type="evidence" value="ECO:0007669"/>
    <property type="project" value="UniProtKB-KW"/>
</dbReference>
<dbReference type="InterPro" id="IPR036890">
    <property type="entry name" value="HATPase_C_sf"/>
</dbReference>
<feature type="transmembrane region" description="Helical" evidence="9">
    <location>
        <begin position="141"/>
        <end position="162"/>
    </location>
</feature>
<keyword evidence="7" id="KW-0067">ATP-binding</keyword>
<dbReference type="Pfam" id="PF02518">
    <property type="entry name" value="HATPase_c"/>
    <property type="match status" value="1"/>
</dbReference>
<dbReference type="PANTHER" id="PTHR24421">
    <property type="entry name" value="NITRATE/NITRITE SENSOR PROTEIN NARX-RELATED"/>
    <property type="match status" value="1"/>
</dbReference>
<evidence type="ECO:0000256" key="5">
    <source>
        <dbReference type="ARBA" id="ARBA00022741"/>
    </source>
</evidence>
<evidence type="ECO:0000256" key="1">
    <source>
        <dbReference type="ARBA" id="ARBA00000085"/>
    </source>
</evidence>
<keyword evidence="9" id="KW-1133">Transmembrane helix</keyword>
<dbReference type="InterPro" id="IPR011712">
    <property type="entry name" value="Sig_transdc_His_kin_sub3_dim/P"/>
</dbReference>
<keyword evidence="4" id="KW-0808">Transferase</keyword>
<dbReference type="EC" id="2.7.13.3" evidence="2"/>
<sequence length="439" mass="46507">MMEDSTRWRAALRAAPGVLRADLAFGRRDPLPRHAHLGRLPHGHLILLSAIMGVWQLNLYERDPFPMSSILTLLIGLQAVAPVLALTRPAAAWWLSTASLVLTGFAAAPFWGTPWPWSAPAVVLHTLVQLLLALRVRPFTAATALVLTVLVTMGGAAGHAPAMGHQSLLSAGVLVTTAATVIGSSLRAVRLSRTRLVEQEVLTAEERARRALLEERGRIARELHDVVAHHMSVISIQAQVAPHLVADPSPELRENLAGIRQNAVDALTELRRVLGVLRGDGDPGDAAAGVRHAPQPTLDRLGELLAGVRAAGLDATVRSHGEPRPLSPGTELSAYRIVQEALSNVMRHAPGARATVETHYHREGLTVRVANTAPAGPPSADRGREPGHGLLGMRERTAMLGGELAAGPTPDGGWEVTAVLPAPLAGPHPAAPPRLKDGS</sequence>
<evidence type="ECO:0000256" key="6">
    <source>
        <dbReference type="ARBA" id="ARBA00022777"/>
    </source>
</evidence>
<dbReference type="GO" id="GO:0046983">
    <property type="term" value="F:protein dimerization activity"/>
    <property type="evidence" value="ECO:0007669"/>
    <property type="project" value="InterPro"/>
</dbReference>
<dbReference type="Gene3D" id="3.30.565.10">
    <property type="entry name" value="Histidine kinase-like ATPase, C-terminal domain"/>
    <property type="match status" value="1"/>
</dbReference>
<feature type="transmembrane region" description="Helical" evidence="9">
    <location>
        <begin position="93"/>
        <end position="111"/>
    </location>
</feature>
<feature type="transmembrane region" description="Helical" evidence="9">
    <location>
        <begin position="67"/>
        <end position="86"/>
    </location>
</feature>
<dbReference type="PANTHER" id="PTHR24421:SF10">
    <property type="entry name" value="NITRATE_NITRITE SENSOR PROTEIN NARQ"/>
    <property type="match status" value="1"/>
</dbReference>
<evidence type="ECO:0000256" key="7">
    <source>
        <dbReference type="ARBA" id="ARBA00022840"/>
    </source>
</evidence>
<dbReference type="SUPFAM" id="SSF55874">
    <property type="entry name" value="ATPase domain of HSP90 chaperone/DNA topoisomerase II/histidine kinase"/>
    <property type="match status" value="1"/>
</dbReference>
<keyword evidence="9" id="KW-0812">Transmembrane</keyword>
<dbReference type="Proteomes" id="UP000217676">
    <property type="component" value="Chromosome"/>
</dbReference>
<dbReference type="GO" id="GO:0000155">
    <property type="term" value="F:phosphorelay sensor kinase activity"/>
    <property type="evidence" value="ECO:0007669"/>
    <property type="project" value="InterPro"/>
</dbReference>
<accession>A0A161JVC2</accession>
<dbReference type="AlphaFoldDB" id="A0A161JVC2"/>
<protein>
    <recommendedName>
        <fullName evidence="2">histidine kinase</fullName>
        <ecNumber evidence="2">2.7.13.3</ecNumber>
    </recommendedName>
</protein>
<keyword evidence="6 12" id="KW-0418">Kinase</keyword>
<evidence type="ECO:0000256" key="4">
    <source>
        <dbReference type="ARBA" id="ARBA00022679"/>
    </source>
</evidence>
<organism evidence="12 13">
    <name type="scientific">Streptomyces laurentii</name>
    <dbReference type="NCBI Taxonomy" id="39478"/>
    <lineage>
        <taxon>Bacteria</taxon>
        <taxon>Bacillati</taxon>
        <taxon>Actinomycetota</taxon>
        <taxon>Actinomycetes</taxon>
        <taxon>Kitasatosporales</taxon>
        <taxon>Streptomycetaceae</taxon>
        <taxon>Streptomyces</taxon>
    </lineage>
</organism>
<evidence type="ECO:0000259" key="10">
    <source>
        <dbReference type="Pfam" id="PF02518"/>
    </source>
</evidence>
<dbReference type="Pfam" id="PF07730">
    <property type="entry name" value="HisKA_3"/>
    <property type="match status" value="1"/>
</dbReference>
<evidence type="ECO:0000256" key="2">
    <source>
        <dbReference type="ARBA" id="ARBA00012438"/>
    </source>
</evidence>
<dbReference type="InterPro" id="IPR003594">
    <property type="entry name" value="HATPase_dom"/>
</dbReference>
<dbReference type="InterPro" id="IPR050482">
    <property type="entry name" value="Sensor_HK_TwoCompSys"/>
</dbReference>
<feature type="transmembrane region" description="Helical" evidence="9">
    <location>
        <begin position="168"/>
        <end position="189"/>
    </location>
</feature>
<dbReference type="CDD" id="cd16917">
    <property type="entry name" value="HATPase_UhpB-NarQ-NarX-like"/>
    <property type="match status" value="1"/>
</dbReference>
<name>A0A161JVC2_STRLU</name>
<keyword evidence="5" id="KW-0547">Nucleotide-binding</keyword>
<evidence type="ECO:0000256" key="3">
    <source>
        <dbReference type="ARBA" id="ARBA00022553"/>
    </source>
</evidence>
<dbReference type="Gene3D" id="1.20.5.1930">
    <property type="match status" value="1"/>
</dbReference>
<evidence type="ECO:0000313" key="13">
    <source>
        <dbReference type="Proteomes" id="UP000217676"/>
    </source>
</evidence>
<dbReference type="KEGG" id="slau:SLA_0151"/>
<evidence type="ECO:0000313" key="12">
    <source>
        <dbReference type="EMBL" id="BAU81106.1"/>
    </source>
</evidence>
<feature type="transmembrane region" description="Helical" evidence="9">
    <location>
        <begin position="117"/>
        <end position="134"/>
    </location>
</feature>
<evidence type="ECO:0000256" key="9">
    <source>
        <dbReference type="SAM" id="Phobius"/>
    </source>
</evidence>
<reference evidence="12 13" key="1">
    <citation type="journal article" date="2016" name="Genome Announc.">
        <title>Complete Genome Sequence of Thiostrepton-Producing Streptomyces laurentii ATCC 31255.</title>
        <authorList>
            <person name="Doi K."/>
            <person name="Fujino Y."/>
            <person name="Nagayoshi Y."/>
            <person name="Ohshima T."/>
            <person name="Ogata S."/>
        </authorList>
    </citation>
    <scope>NUCLEOTIDE SEQUENCE [LARGE SCALE GENOMIC DNA]</scope>
    <source>
        <strain evidence="12 13">ATCC 31255</strain>
    </source>
</reference>
<evidence type="ECO:0000259" key="11">
    <source>
        <dbReference type="Pfam" id="PF07730"/>
    </source>
</evidence>
<keyword evidence="13" id="KW-1185">Reference proteome</keyword>
<gene>
    <name evidence="12" type="ORF">SLA_0151</name>
</gene>
<keyword evidence="3" id="KW-0597">Phosphoprotein</keyword>
<dbReference type="GO" id="GO:0016020">
    <property type="term" value="C:membrane"/>
    <property type="evidence" value="ECO:0007669"/>
    <property type="project" value="InterPro"/>
</dbReference>
<comment type="catalytic activity">
    <reaction evidence="1">
        <text>ATP + protein L-histidine = ADP + protein N-phospho-L-histidine.</text>
        <dbReference type="EC" id="2.7.13.3"/>
    </reaction>
</comment>
<proteinExistence type="predicted"/>
<dbReference type="EMBL" id="AP017424">
    <property type="protein sequence ID" value="BAU81106.1"/>
    <property type="molecule type" value="Genomic_DNA"/>
</dbReference>
<keyword evidence="9" id="KW-0472">Membrane</keyword>
<evidence type="ECO:0000256" key="8">
    <source>
        <dbReference type="ARBA" id="ARBA00023012"/>
    </source>
</evidence>
<feature type="domain" description="Histidine kinase/HSP90-like ATPase" evidence="10">
    <location>
        <begin position="331"/>
        <end position="423"/>
    </location>
</feature>
<feature type="transmembrane region" description="Helical" evidence="9">
    <location>
        <begin position="37"/>
        <end position="55"/>
    </location>
</feature>
<keyword evidence="8" id="KW-0902">Two-component regulatory system</keyword>